<dbReference type="PANTHER" id="PTHR31060">
    <property type="entry name" value="OSJNBA0011J08.25 PROTEIN-RELATED"/>
    <property type="match status" value="1"/>
</dbReference>
<comment type="function">
    <text evidence="1">May act as a substrate-specific adapter of an E3 ubiquitin-protein ligase complex (CUL3-RBX1-BTB) which mediates the ubiquitination and subsequent proteasomal degradation of target proteins.</text>
</comment>
<organism evidence="5 6">
    <name type="scientific">Erythroxylum novogranatense</name>
    <dbReference type="NCBI Taxonomy" id="1862640"/>
    <lineage>
        <taxon>Eukaryota</taxon>
        <taxon>Viridiplantae</taxon>
        <taxon>Streptophyta</taxon>
        <taxon>Embryophyta</taxon>
        <taxon>Tracheophyta</taxon>
        <taxon>Spermatophyta</taxon>
        <taxon>Magnoliopsida</taxon>
        <taxon>eudicotyledons</taxon>
        <taxon>Gunneridae</taxon>
        <taxon>Pentapetalae</taxon>
        <taxon>rosids</taxon>
        <taxon>fabids</taxon>
        <taxon>Malpighiales</taxon>
        <taxon>Erythroxylaceae</taxon>
        <taxon>Erythroxylum</taxon>
    </lineage>
</organism>
<dbReference type="InterPro" id="IPR058039">
    <property type="entry name" value="At3g05675-like_ankyrin"/>
</dbReference>
<evidence type="ECO:0000259" key="4">
    <source>
        <dbReference type="Pfam" id="PF25553"/>
    </source>
</evidence>
<dbReference type="EMBL" id="JAIWQS010000004">
    <property type="protein sequence ID" value="KAJ8768680.1"/>
    <property type="molecule type" value="Genomic_DNA"/>
</dbReference>
<protein>
    <recommendedName>
        <fullName evidence="4">At3g05675-like ankyrin-like domain-containing protein</fullName>
    </recommendedName>
</protein>
<evidence type="ECO:0000256" key="2">
    <source>
        <dbReference type="ARBA" id="ARBA00004906"/>
    </source>
</evidence>
<reference evidence="5 6" key="1">
    <citation type="submission" date="2021-09" db="EMBL/GenBank/DDBJ databases">
        <title>Genomic insights and catalytic innovation underlie evolution of tropane alkaloids biosynthesis.</title>
        <authorList>
            <person name="Wang Y.-J."/>
            <person name="Tian T."/>
            <person name="Huang J.-P."/>
            <person name="Huang S.-X."/>
        </authorList>
    </citation>
    <scope>NUCLEOTIDE SEQUENCE [LARGE SCALE GENOMIC DNA]</scope>
    <source>
        <strain evidence="5">KIB-2018</strain>
        <tissue evidence="5">Leaf</tissue>
    </source>
</reference>
<evidence type="ECO:0000313" key="5">
    <source>
        <dbReference type="EMBL" id="KAJ8768680.1"/>
    </source>
</evidence>
<dbReference type="InterPro" id="IPR038920">
    <property type="entry name" value="At3g05675-like"/>
</dbReference>
<gene>
    <name evidence="5" type="ORF">K2173_023584</name>
</gene>
<dbReference type="Pfam" id="PF25553">
    <property type="entry name" value="BTB-POZ_ANK-like"/>
    <property type="match status" value="1"/>
</dbReference>
<proteinExistence type="predicted"/>
<dbReference type="AlphaFoldDB" id="A0AAV8TQZ2"/>
<comment type="pathway">
    <text evidence="2">Protein modification; protein ubiquitination.</text>
</comment>
<comment type="caution">
    <text evidence="5">The sequence shown here is derived from an EMBL/GenBank/DDBJ whole genome shotgun (WGS) entry which is preliminary data.</text>
</comment>
<accession>A0AAV8TQZ2</accession>
<feature type="domain" description="At3g05675-like ankyrin-like" evidence="4">
    <location>
        <begin position="21"/>
        <end position="147"/>
    </location>
</feature>
<dbReference type="Proteomes" id="UP001159364">
    <property type="component" value="Linkage Group LG04"/>
</dbReference>
<keyword evidence="3" id="KW-0833">Ubl conjugation pathway</keyword>
<evidence type="ECO:0000256" key="1">
    <source>
        <dbReference type="ARBA" id="ARBA00002668"/>
    </source>
</evidence>
<evidence type="ECO:0000256" key="3">
    <source>
        <dbReference type="ARBA" id="ARBA00022786"/>
    </source>
</evidence>
<dbReference type="PANTHER" id="PTHR31060:SF32">
    <property type="entry name" value="BTB_POZ DOMAIN PLANT PROTEIN"/>
    <property type="match status" value="1"/>
</dbReference>
<sequence length="179" mass="20767">MVLASVLSEACSTIMFEVRIMSCLEYLEAILWFEEEEDKVVSCFSQKLQVWTIVGIIGGVISEMAREDENLQWMVDILINKRMGGEFEKLWVLTLELIVLHSKIPNVFEHEISKITAHLCIAIRRGQVLVPKDTRCSLLSTWLEGVVLLNWFDKFLNKGDDCLNLRKAFEIWWSFLNII</sequence>
<keyword evidence="6" id="KW-1185">Reference proteome</keyword>
<name>A0AAV8TQZ2_9ROSI</name>
<evidence type="ECO:0000313" key="6">
    <source>
        <dbReference type="Proteomes" id="UP001159364"/>
    </source>
</evidence>